<comment type="function">
    <text evidence="7">Binds directly to 16S ribosomal RNA.</text>
</comment>
<dbReference type="Pfam" id="PF01649">
    <property type="entry name" value="Ribosomal_S20p"/>
    <property type="match status" value="1"/>
</dbReference>
<dbReference type="GO" id="GO:0005840">
    <property type="term" value="C:ribosome"/>
    <property type="evidence" value="ECO:0007669"/>
    <property type="project" value="UniProtKB-KW"/>
</dbReference>
<dbReference type="Gene3D" id="1.20.58.110">
    <property type="entry name" value="Ribosomal protein S20"/>
    <property type="match status" value="1"/>
</dbReference>
<comment type="similarity">
    <text evidence="1 7">Belongs to the bacterial ribosomal protein bS20 family.</text>
</comment>
<gene>
    <name evidence="7 8" type="primary">rpsT</name>
    <name evidence="8" type="ORF">NK118_02270</name>
</gene>
<keyword evidence="2 7" id="KW-0699">rRNA-binding</keyword>
<name>A0ABT1EEF6_9FIRM</name>
<keyword evidence="4 7" id="KW-0689">Ribosomal protein</keyword>
<evidence type="ECO:0000256" key="2">
    <source>
        <dbReference type="ARBA" id="ARBA00022730"/>
    </source>
</evidence>
<evidence type="ECO:0000256" key="3">
    <source>
        <dbReference type="ARBA" id="ARBA00022884"/>
    </source>
</evidence>
<organism evidence="8 9">
    <name type="scientific">Ohessyouella blattaphilus</name>
    <dbReference type="NCBI Taxonomy" id="2949333"/>
    <lineage>
        <taxon>Bacteria</taxon>
        <taxon>Bacillati</taxon>
        <taxon>Bacillota</taxon>
        <taxon>Clostridia</taxon>
        <taxon>Lachnospirales</taxon>
        <taxon>Lachnospiraceae</taxon>
        <taxon>Ohessyouella</taxon>
    </lineage>
</organism>
<dbReference type="HAMAP" id="MF_00500">
    <property type="entry name" value="Ribosomal_bS20"/>
    <property type="match status" value="1"/>
</dbReference>
<dbReference type="InterPro" id="IPR002583">
    <property type="entry name" value="Ribosomal_bS20"/>
</dbReference>
<evidence type="ECO:0000256" key="1">
    <source>
        <dbReference type="ARBA" id="ARBA00007634"/>
    </source>
</evidence>
<evidence type="ECO:0000256" key="5">
    <source>
        <dbReference type="ARBA" id="ARBA00023274"/>
    </source>
</evidence>
<dbReference type="PANTHER" id="PTHR33398">
    <property type="entry name" value="30S RIBOSOMAL PROTEIN S20"/>
    <property type="match status" value="1"/>
</dbReference>
<dbReference type="PANTHER" id="PTHR33398:SF1">
    <property type="entry name" value="SMALL RIBOSOMAL SUBUNIT PROTEIN BS20C"/>
    <property type="match status" value="1"/>
</dbReference>
<dbReference type="Proteomes" id="UP001523565">
    <property type="component" value="Unassembled WGS sequence"/>
</dbReference>
<evidence type="ECO:0000313" key="9">
    <source>
        <dbReference type="Proteomes" id="UP001523565"/>
    </source>
</evidence>
<sequence>MANIKSAKKRILVNETKAARNKAIKSKVKTAVKKVEAAVAEKNVDAAKEALKVAIVEATKAQSKGVYHKNTVARKVSRLTKAVNGIAE</sequence>
<dbReference type="EMBL" id="JAMZFV010000002">
    <property type="protein sequence ID" value="MCP1109068.1"/>
    <property type="molecule type" value="Genomic_DNA"/>
</dbReference>
<comment type="caution">
    <text evidence="8">The sequence shown here is derived from an EMBL/GenBank/DDBJ whole genome shotgun (WGS) entry which is preliminary data.</text>
</comment>
<dbReference type="SUPFAM" id="SSF46992">
    <property type="entry name" value="Ribosomal protein S20"/>
    <property type="match status" value="1"/>
</dbReference>
<evidence type="ECO:0000256" key="4">
    <source>
        <dbReference type="ARBA" id="ARBA00022980"/>
    </source>
</evidence>
<evidence type="ECO:0000256" key="7">
    <source>
        <dbReference type="HAMAP-Rule" id="MF_00500"/>
    </source>
</evidence>
<dbReference type="InterPro" id="IPR036510">
    <property type="entry name" value="Ribosomal_bS20_sf"/>
</dbReference>
<protein>
    <recommendedName>
        <fullName evidence="6 7">Small ribosomal subunit protein bS20</fullName>
    </recommendedName>
</protein>
<reference evidence="8 9" key="1">
    <citation type="journal article" date="2022" name="Genome Biol. Evol.">
        <title>Host diet, physiology and behaviors set the stage for Lachnospiraceae cladogenesis.</title>
        <authorList>
            <person name="Vera-Ponce De Leon A."/>
            <person name="Schneider M."/>
            <person name="Jahnes B.C."/>
            <person name="Sadowski V."/>
            <person name="Camuy-Velez L.A."/>
            <person name="Duan J."/>
            <person name="Sabree Z.L."/>
        </authorList>
    </citation>
    <scope>NUCLEOTIDE SEQUENCE [LARGE SCALE GENOMIC DNA]</scope>
    <source>
        <strain evidence="8 9">PAL227</strain>
    </source>
</reference>
<keyword evidence="3 7" id="KW-0694">RNA-binding</keyword>
<keyword evidence="9" id="KW-1185">Reference proteome</keyword>
<evidence type="ECO:0000313" key="8">
    <source>
        <dbReference type="EMBL" id="MCP1109068.1"/>
    </source>
</evidence>
<proteinExistence type="inferred from homology"/>
<dbReference type="NCBIfam" id="TIGR00029">
    <property type="entry name" value="S20"/>
    <property type="match status" value="1"/>
</dbReference>
<keyword evidence="5 7" id="KW-0687">Ribonucleoprotein</keyword>
<evidence type="ECO:0000256" key="6">
    <source>
        <dbReference type="ARBA" id="ARBA00035136"/>
    </source>
</evidence>
<dbReference type="RefSeq" id="WP_262067976.1">
    <property type="nucleotide sequence ID" value="NZ_JAMXOC010000002.1"/>
</dbReference>
<accession>A0ABT1EEF6</accession>